<keyword evidence="2" id="KW-1185">Reference proteome</keyword>
<gene>
    <name evidence="1" type="ORF">OH76DRAFT_1025098</name>
</gene>
<dbReference type="EMBL" id="KZ857442">
    <property type="protein sequence ID" value="RDX45024.1"/>
    <property type="molecule type" value="Genomic_DNA"/>
</dbReference>
<evidence type="ECO:0000313" key="2">
    <source>
        <dbReference type="Proteomes" id="UP000256964"/>
    </source>
</evidence>
<protein>
    <submittedName>
        <fullName evidence="1">Uncharacterized protein</fullName>
    </submittedName>
</protein>
<dbReference type="Proteomes" id="UP000256964">
    <property type="component" value="Unassembled WGS sequence"/>
</dbReference>
<sequence length="169" mass="18483">MIKISVATRAASHIHSGLIFIHATIARRAIQYGTVNCSLPRRRADTVPPDSCALAIQEPARTRKQSEHTTGIATAHTYCLNDRGAGASHLRQLIASLAFIPPRLSQGRSCCAYRGRNYVGPIYMLKRHTHIPIAIEDRAGIALACELVCLLTTGGRSLRMSLRRTVQVS</sequence>
<accession>A0A371CXK7</accession>
<reference evidence="1 2" key="1">
    <citation type="journal article" date="2018" name="Biotechnol. Biofuels">
        <title>Integrative visual omics of the white-rot fungus Polyporus brumalis exposes the biotechnological potential of its oxidative enzymes for delignifying raw plant biomass.</title>
        <authorList>
            <person name="Miyauchi S."/>
            <person name="Rancon A."/>
            <person name="Drula E."/>
            <person name="Hage H."/>
            <person name="Chaduli D."/>
            <person name="Favel A."/>
            <person name="Grisel S."/>
            <person name="Henrissat B."/>
            <person name="Herpoel-Gimbert I."/>
            <person name="Ruiz-Duenas F.J."/>
            <person name="Chevret D."/>
            <person name="Hainaut M."/>
            <person name="Lin J."/>
            <person name="Wang M."/>
            <person name="Pangilinan J."/>
            <person name="Lipzen A."/>
            <person name="Lesage-Meessen L."/>
            <person name="Navarro D."/>
            <person name="Riley R."/>
            <person name="Grigoriev I.V."/>
            <person name="Zhou S."/>
            <person name="Raouche S."/>
            <person name="Rosso M.N."/>
        </authorList>
    </citation>
    <scope>NUCLEOTIDE SEQUENCE [LARGE SCALE GENOMIC DNA]</scope>
    <source>
        <strain evidence="1 2">BRFM 1820</strain>
    </source>
</reference>
<evidence type="ECO:0000313" key="1">
    <source>
        <dbReference type="EMBL" id="RDX45024.1"/>
    </source>
</evidence>
<proteinExistence type="predicted"/>
<dbReference type="AlphaFoldDB" id="A0A371CXK7"/>
<name>A0A371CXK7_9APHY</name>
<organism evidence="1 2">
    <name type="scientific">Lentinus brumalis</name>
    <dbReference type="NCBI Taxonomy" id="2498619"/>
    <lineage>
        <taxon>Eukaryota</taxon>
        <taxon>Fungi</taxon>
        <taxon>Dikarya</taxon>
        <taxon>Basidiomycota</taxon>
        <taxon>Agaricomycotina</taxon>
        <taxon>Agaricomycetes</taxon>
        <taxon>Polyporales</taxon>
        <taxon>Polyporaceae</taxon>
        <taxon>Lentinus</taxon>
    </lineage>
</organism>